<dbReference type="EMBL" id="NNAY01000357">
    <property type="protein sequence ID" value="OXU28926.1"/>
    <property type="molecule type" value="Genomic_DNA"/>
</dbReference>
<evidence type="ECO:0000313" key="4">
    <source>
        <dbReference type="EMBL" id="OXU28926.1"/>
    </source>
</evidence>
<name>A0A232FDR2_9HYME</name>
<dbReference type="PROSITE" id="PS01010">
    <property type="entry name" value="CRISP_2"/>
    <property type="match status" value="1"/>
</dbReference>
<dbReference type="InterPro" id="IPR018244">
    <property type="entry name" value="Allrgn_V5/Tpx1_CS"/>
</dbReference>
<dbReference type="PRINTS" id="PR00837">
    <property type="entry name" value="V5TPXLIKE"/>
</dbReference>
<comment type="subcellular location">
    <subcellularLocation>
        <location evidence="1">Secreted</location>
    </subcellularLocation>
</comment>
<dbReference type="CDD" id="cd05380">
    <property type="entry name" value="CAP_euk"/>
    <property type="match status" value="1"/>
</dbReference>
<dbReference type="PANTHER" id="PTHR10334">
    <property type="entry name" value="CYSTEINE-RICH SECRETORY PROTEIN-RELATED"/>
    <property type="match status" value="1"/>
</dbReference>
<dbReference type="InterPro" id="IPR014044">
    <property type="entry name" value="CAP_dom"/>
</dbReference>
<evidence type="ECO:0000256" key="1">
    <source>
        <dbReference type="ARBA" id="ARBA00004613"/>
    </source>
</evidence>
<keyword evidence="2" id="KW-0964">Secreted</keyword>
<evidence type="ECO:0000256" key="2">
    <source>
        <dbReference type="ARBA" id="ARBA00022525"/>
    </source>
</evidence>
<protein>
    <recommendedName>
        <fullName evidence="3">SCP domain-containing protein</fullName>
    </recommendedName>
</protein>
<proteinExistence type="predicted"/>
<keyword evidence="5" id="KW-1185">Reference proteome</keyword>
<reference evidence="4 5" key="1">
    <citation type="journal article" date="2017" name="Curr. Biol.">
        <title>The Evolution of Venom by Co-option of Single-Copy Genes.</title>
        <authorList>
            <person name="Martinson E.O."/>
            <person name="Mrinalini"/>
            <person name="Kelkar Y.D."/>
            <person name="Chang C.H."/>
            <person name="Werren J.H."/>
        </authorList>
    </citation>
    <scope>NUCLEOTIDE SEQUENCE [LARGE SCALE GENOMIC DNA]</scope>
    <source>
        <strain evidence="4 5">Alberta</strain>
        <tissue evidence="4">Whole body</tissue>
    </source>
</reference>
<dbReference type="Proteomes" id="UP000215335">
    <property type="component" value="Unassembled WGS sequence"/>
</dbReference>
<evidence type="ECO:0000313" key="5">
    <source>
        <dbReference type="Proteomes" id="UP000215335"/>
    </source>
</evidence>
<accession>A0A232FDR2</accession>
<organism evidence="4 5">
    <name type="scientific">Trichomalopsis sarcophagae</name>
    <dbReference type="NCBI Taxonomy" id="543379"/>
    <lineage>
        <taxon>Eukaryota</taxon>
        <taxon>Metazoa</taxon>
        <taxon>Ecdysozoa</taxon>
        <taxon>Arthropoda</taxon>
        <taxon>Hexapoda</taxon>
        <taxon>Insecta</taxon>
        <taxon>Pterygota</taxon>
        <taxon>Neoptera</taxon>
        <taxon>Endopterygota</taxon>
        <taxon>Hymenoptera</taxon>
        <taxon>Apocrita</taxon>
        <taxon>Proctotrupomorpha</taxon>
        <taxon>Chalcidoidea</taxon>
        <taxon>Pteromalidae</taxon>
        <taxon>Pteromalinae</taxon>
        <taxon>Trichomalopsis</taxon>
    </lineage>
</organism>
<evidence type="ECO:0000259" key="3">
    <source>
        <dbReference type="SMART" id="SM00198"/>
    </source>
</evidence>
<feature type="domain" description="SCP" evidence="3">
    <location>
        <begin position="7"/>
        <end position="125"/>
    </location>
</feature>
<dbReference type="STRING" id="543379.A0A232FDR2"/>
<dbReference type="GO" id="GO:0005576">
    <property type="term" value="C:extracellular region"/>
    <property type="evidence" value="ECO:0007669"/>
    <property type="project" value="UniProtKB-SubCell"/>
</dbReference>
<dbReference type="AlphaFoldDB" id="A0A232FDR2"/>
<sequence>MTNLQQSHRGSLISAISVMIAAEMLVRIQRFVAIIGSTGNVMDIKVDDMVQSWYDEVKVTLASTKFPFFNFYSAKGANGHEIGYYTQLVWAKSTYLGCGATKYEKDGYNNFYLVCNYGPAGNWIGEPERIKLSNSSITIKELINNKHGFQQIIQNHNARSIIISLYERTSPPGL</sequence>
<dbReference type="Gene3D" id="3.40.33.10">
    <property type="entry name" value="CAP"/>
    <property type="match status" value="1"/>
</dbReference>
<dbReference type="SMART" id="SM00198">
    <property type="entry name" value="SCP"/>
    <property type="match status" value="1"/>
</dbReference>
<dbReference type="SUPFAM" id="SSF55797">
    <property type="entry name" value="PR-1-like"/>
    <property type="match status" value="1"/>
</dbReference>
<dbReference type="InterPro" id="IPR001283">
    <property type="entry name" value="CRISP-related"/>
</dbReference>
<gene>
    <name evidence="4" type="ORF">TSAR_007431</name>
</gene>
<dbReference type="Pfam" id="PF00188">
    <property type="entry name" value="CAP"/>
    <property type="match status" value="1"/>
</dbReference>
<comment type="caution">
    <text evidence="4">The sequence shown here is derived from an EMBL/GenBank/DDBJ whole genome shotgun (WGS) entry which is preliminary data.</text>
</comment>
<dbReference type="InterPro" id="IPR035940">
    <property type="entry name" value="CAP_sf"/>
</dbReference>